<feature type="region of interest" description="Disordered" evidence="1">
    <location>
        <begin position="144"/>
        <end position="206"/>
    </location>
</feature>
<evidence type="ECO:0000313" key="3">
    <source>
        <dbReference type="Proteomes" id="UP001222325"/>
    </source>
</evidence>
<reference evidence="2" key="1">
    <citation type="submission" date="2023-03" db="EMBL/GenBank/DDBJ databases">
        <title>Massive genome expansion in bonnet fungi (Mycena s.s.) driven by repeated elements and novel gene families across ecological guilds.</title>
        <authorList>
            <consortium name="Lawrence Berkeley National Laboratory"/>
            <person name="Harder C.B."/>
            <person name="Miyauchi S."/>
            <person name="Viragh M."/>
            <person name="Kuo A."/>
            <person name="Thoen E."/>
            <person name="Andreopoulos B."/>
            <person name="Lu D."/>
            <person name="Skrede I."/>
            <person name="Drula E."/>
            <person name="Henrissat B."/>
            <person name="Morin E."/>
            <person name="Kohler A."/>
            <person name="Barry K."/>
            <person name="LaButti K."/>
            <person name="Morin E."/>
            <person name="Salamov A."/>
            <person name="Lipzen A."/>
            <person name="Mereny Z."/>
            <person name="Hegedus B."/>
            <person name="Baldrian P."/>
            <person name="Stursova M."/>
            <person name="Weitz H."/>
            <person name="Taylor A."/>
            <person name="Grigoriev I.V."/>
            <person name="Nagy L.G."/>
            <person name="Martin F."/>
            <person name="Kauserud H."/>
        </authorList>
    </citation>
    <scope>NUCLEOTIDE SEQUENCE</scope>
    <source>
        <strain evidence="2">CBHHK173m</strain>
    </source>
</reference>
<evidence type="ECO:0000256" key="1">
    <source>
        <dbReference type="SAM" id="MobiDB-lite"/>
    </source>
</evidence>
<protein>
    <submittedName>
        <fullName evidence="2">Uncharacterized protein</fullName>
    </submittedName>
</protein>
<dbReference type="EMBL" id="JARJCN010000073">
    <property type="protein sequence ID" value="KAJ7077397.1"/>
    <property type="molecule type" value="Genomic_DNA"/>
</dbReference>
<dbReference type="AlphaFoldDB" id="A0AAD6TV39"/>
<evidence type="ECO:0000313" key="2">
    <source>
        <dbReference type="EMBL" id="KAJ7077397.1"/>
    </source>
</evidence>
<comment type="caution">
    <text evidence="2">The sequence shown here is derived from an EMBL/GenBank/DDBJ whole genome shotgun (WGS) entry which is preliminary data.</text>
</comment>
<name>A0AAD6TV39_9AGAR</name>
<feature type="region of interest" description="Disordered" evidence="1">
    <location>
        <begin position="108"/>
        <end position="128"/>
    </location>
</feature>
<proteinExistence type="predicted"/>
<dbReference type="Proteomes" id="UP001222325">
    <property type="component" value="Unassembled WGS sequence"/>
</dbReference>
<accession>A0AAD6TV39</accession>
<keyword evidence="3" id="KW-1185">Reference proteome</keyword>
<feature type="compositionally biased region" description="Acidic residues" evidence="1">
    <location>
        <begin position="144"/>
        <end position="157"/>
    </location>
</feature>
<organism evidence="2 3">
    <name type="scientific">Mycena belliarum</name>
    <dbReference type="NCBI Taxonomy" id="1033014"/>
    <lineage>
        <taxon>Eukaryota</taxon>
        <taxon>Fungi</taxon>
        <taxon>Dikarya</taxon>
        <taxon>Basidiomycota</taxon>
        <taxon>Agaricomycotina</taxon>
        <taxon>Agaricomycetes</taxon>
        <taxon>Agaricomycetidae</taxon>
        <taxon>Agaricales</taxon>
        <taxon>Marasmiineae</taxon>
        <taxon>Mycenaceae</taxon>
        <taxon>Mycena</taxon>
    </lineage>
</organism>
<sequence>MSLASTFKLLEWTWGLGRAFEWPTRSISSRTFSLFFIPHQDIIRAFSRQICLSKLPLLASTAPYSKDASFLSIQRTLSLCVRVSEVPPHVALAPTRGKLMKHRGDLTGATHDAVRTSAPRPEFSKDTLANYVPPSLFADAASDETMVEAEDSPETEQQEQRGPGLRRASPPRRRLYPHETVEQDYNNLPSVASDDEDVDSHQAGAD</sequence>
<gene>
    <name evidence="2" type="ORF">B0H15DRAFT_1026182</name>
</gene>